<reference evidence="8 9" key="1">
    <citation type="submission" date="2018-05" db="EMBL/GenBank/DDBJ databases">
        <title>Micromonospora from Atacama Desert.</title>
        <authorList>
            <person name="Carro L."/>
            <person name="Goodfellow M."/>
            <person name="Klenk H.-P."/>
        </authorList>
    </citation>
    <scope>NUCLEOTIDE SEQUENCE [LARGE SCALE GENOMIC DNA]</scope>
    <source>
        <strain evidence="8 9">LB39</strain>
    </source>
</reference>
<dbReference type="SMART" id="SM00827">
    <property type="entry name" value="PKS_AT"/>
    <property type="match status" value="1"/>
</dbReference>
<dbReference type="SUPFAM" id="SSF55048">
    <property type="entry name" value="Probable ACP-binding domain of malonyl-CoA ACP transacylase"/>
    <property type="match status" value="1"/>
</dbReference>
<evidence type="ECO:0000256" key="2">
    <source>
        <dbReference type="ARBA" id="ARBA00022450"/>
    </source>
</evidence>
<keyword evidence="2" id="KW-0596">Phosphopantetheine</keyword>
<dbReference type="Proteomes" id="UP000282312">
    <property type="component" value="Unassembled WGS sequence"/>
</dbReference>
<dbReference type="SUPFAM" id="SSF52151">
    <property type="entry name" value="FabD/lysophospholipase-like"/>
    <property type="match status" value="1"/>
</dbReference>
<dbReference type="Pfam" id="PF00698">
    <property type="entry name" value="Acyl_transf_1"/>
    <property type="match status" value="1"/>
</dbReference>
<dbReference type="InterPro" id="IPR016035">
    <property type="entry name" value="Acyl_Trfase/lysoPLipase"/>
</dbReference>
<dbReference type="InterPro" id="IPR014043">
    <property type="entry name" value="Acyl_transferase_dom"/>
</dbReference>
<dbReference type="Gene3D" id="3.40.366.10">
    <property type="entry name" value="Malonyl-Coenzyme A Acyl Carrier Protein, domain 2"/>
    <property type="match status" value="1"/>
</dbReference>
<dbReference type="Pfam" id="PF00550">
    <property type="entry name" value="PP-binding"/>
    <property type="match status" value="2"/>
</dbReference>
<name>A0A3N9X0A7_9ACTN</name>
<dbReference type="PROSITE" id="PS00012">
    <property type="entry name" value="PHOSPHOPANTETHEINE"/>
    <property type="match status" value="2"/>
</dbReference>
<keyword evidence="5" id="KW-0012">Acyltransferase</keyword>
<dbReference type="GO" id="GO:0005829">
    <property type="term" value="C:cytosol"/>
    <property type="evidence" value="ECO:0007669"/>
    <property type="project" value="TreeGrafter"/>
</dbReference>
<proteinExistence type="predicted"/>
<organism evidence="8 9">
    <name type="scientific">Micromonospora inaquosa</name>
    <dbReference type="NCBI Taxonomy" id="2203716"/>
    <lineage>
        <taxon>Bacteria</taxon>
        <taxon>Bacillati</taxon>
        <taxon>Actinomycetota</taxon>
        <taxon>Actinomycetes</taxon>
        <taxon>Micromonosporales</taxon>
        <taxon>Micromonosporaceae</taxon>
        <taxon>Micromonospora</taxon>
    </lineage>
</organism>
<evidence type="ECO:0000256" key="6">
    <source>
        <dbReference type="ARBA" id="ARBA00048462"/>
    </source>
</evidence>
<dbReference type="EC" id="2.3.1.39" evidence="1"/>
<gene>
    <name evidence="8" type="ORF">DLJ59_05025</name>
</gene>
<evidence type="ECO:0000256" key="4">
    <source>
        <dbReference type="ARBA" id="ARBA00022679"/>
    </source>
</evidence>
<dbReference type="InterPro" id="IPR001227">
    <property type="entry name" value="Ac_transferase_dom_sf"/>
</dbReference>
<dbReference type="PANTHER" id="PTHR42681">
    <property type="entry name" value="MALONYL-COA-ACYL CARRIER PROTEIN TRANSACYLASE, MITOCHONDRIAL"/>
    <property type="match status" value="1"/>
</dbReference>
<keyword evidence="3" id="KW-0597">Phosphoprotein</keyword>
<dbReference type="SUPFAM" id="SSF47336">
    <property type="entry name" value="ACP-like"/>
    <property type="match status" value="2"/>
</dbReference>
<dbReference type="GO" id="GO:0004314">
    <property type="term" value="F:[acyl-carrier-protein] S-malonyltransferase activity"/>
    <property type="evidence" value="ECO:0007669"/>
    <property type="project" value="UniProtKB-EC"/>
</dbReference>
<sequence length="540" mass="56928">MGVTLVSRNAFLFPGQGAYADGALGALRRQRPEVDDVFAEIDRALEAHGVPAVAGRLLGADAPTLAELLDGDPVLLQLALYGTDVVLYRILTGAGVQPDVLLGHSLGEIAALVAAGAFSVGDGAVIVSERTAVLRPLDGLGAMTSLATNRGRAAALLAVMDLAGLAVAVDNGPEQVVVSGPLADLDRLEDVARRIGVALTRLRSPYPFHNSLLAPAADDFGRRIQHVRQRPLRARVHSPILGRAYHDLDDLPALLARHFTMPVGFQDAVRDLHGRGVRTWVECGARAALTSLVRSIVPGVVTVAPLDGRRAPGETLAGAVATLRPASPPTPAPPAPSVAPAVTPPAAAMPALGRDDLVADLREFYAQALEYPVDVLTADAELEADLGVDSLKQTELLTRLGERYGFGALPDDFRITELNTLDRIASLIVRLTAAPAPDAGTTGAVAALPAATLPALGRDDLVADLREFYAQALEYPVDVLTADAELEADLGVDSLKQTELLTRLGERYGFGALPDDFRITELNTLDRIADLVRRLRPVAV</sequence>
<dbReference type="InterPro" id="IPR036736">
    <property type="entry name" value="ACP-like_sf"/>
</dbReference>
<dbReference type="InterPro" id="IPR006162">
    <property type="entry name" value="Ppantetheine_attach_site"/>
</dbReference>
<feature type="domain" description="Carrier" evidence="7">
    <location>
        <begin position="456"/>
        <end position="536"/>
    </location>
</feature>
<evidence type="ECO:0000256" key="3">
    <source>
        <dbReference type="ARBA" id="ARBA00022553"/>
    </source>
</evidence>
<dbReference type="InterPro" id="IPR009081">
    <property type="entry name" value="PP-bd_ACP"/>
</dbReference>
<dbReference type="Gene3D" id="1.10.1200.10">
    <property type="entry name" value="ACP-like"/>
    <property type="match status" value="2"/>
</dbReference>
<protein>
    <recommendedName>
        <fullName evidence="1">[acyl-carrier-protein] S-malonyltransferase</fullName>
        <ecNumber evidence="1">2.3.1.39</ecNumber>
    </recommendedName>
</protein>
<dbReference type="InterPro" id="IPR016036">
    <property type="entry name" value="Malonyl_transacylase_ACP-bd"/>
</dbReference>
<comment type="caution">
    <text evidence="8">The sequence shown here is derived from an EMBL/GenBank/DDBJ whole genome shotgun (WGS) entry which is preliminary data.</text>
</comment>
<dbReference type="AlphaFoldDB" id="A0A3N9X0A7"/>
<evidence type="ECO:0000259" key="7">
    <source>
        <dbReference type="PROSITE" id="PS50075"/>
    </source>
</evidence>
<evidence type="ECO:0000313" key="9">
    <source>
        <dbReference type="Proteomes" id="UP000282312"/>
    </source>
</evidence>
<feature type="domain" description="Carrier" evidence="7">
    <location>
        <begin position="352"/>
        <end position="432"/>
    </location>
</feature>
<dbReference type="PANTHER" id="PTHR42681:SF1">
    <property type="entry name" value="MALONYL-COA-ACYL CARRIER PROTEIN TRANSACYLASE, MITOCHONDRIAL"/>
    <property type="match status" value="1"/>
</dbReference>
<evidence type="ECO:0000256" key="1">
    <source>
        <dbReference type="ARBA" id="ARBA00013258"/>
    </source>
</evidence>
<evidence type="ECO:0000256" key="5">
    <source>
        <dbReference type="ARBA" id="ARBA00023315"/>
    </source>
</evidence>
<accession>A0A3N9X0A7</accession>
<dbReference type="PROSITE" id="PS50075">
    <property type="entry name" value="CARRIER"/>
    <property type="match status" value="2"/>
</dbReference>
<dbReference type="EMBL" id="QGSZ01000137">
    <property type="protein sequence ID" value="RQX06372.1"/>
    <property type="molecule type" value="Genomic_DNA"/>
</dbReference>
<dbReference type="InterPro" id="IPR050858">
    <property type="entry name" value="Mal-CoA-ACP_Trans/PKS_FabD"/>
</dbReference>
<keyword evidence="4" id="KW-0808">Transferase</keyword>
<dbReference type="GO" id="GO:0006633">
    <property type="term" value="P:fatty acid biosynthetic process"/>
    <property type="evidence" value="ECO:0007669"/>
    <property type="project" value="TreeGrafter"/>
</dbReference>
<evidence type="ECO:0000313" key="8">
    <source>
        <dbReference type="EMBL" id="RQX06372.1"/>
    </source>
</evidence>
<keyword evidence="9" id="KW-1185">Reference proteome</keyword>
<comment type="catalytic activity">
    <reaction evidence="6">
        <text>holo-[ACP] + malonyl-CoA = malonyl-[ACP] + CoA</text>
        <dbReference type="Rhea" id="RHEA:41792"/>
        <dbReference type="Rhea" id="RHEA-COMP:9623"/>
        <dbReference type="Rhea" id="RHEA-COMP:9685"/>
        <dbReference type="ChEBI" id="CHEBI:57287"/>
        <dbReference type="ChEBI" id="CHEBI:57384"/>
        <dbReference type="ChEBI" id="CHEBI:64479"/>
        <dbReference type="ChEBI" id="CHEBI:78449"/>
        <dbReference type="EC" id="2.3.1.39"/>
    </reaction>
</comment>